<evidence type="ECO:0000313" key="4">
    <source>
        <dbReference type="EMBL" id="CAA2957928.1"/>
    </source>
</evidence>
<comment type="similarity">
    <text evidence="1">Belongs to the plant acyltransferase family.</text>
</comment>
<comment type="caution">
    <text evidence="4">The sequence shown here is derived from an EMBL/GenBank/DDBJ whole genome shotgun (WGS) entry which is preliminary data.</text>
</comment>
<dbReference type="InterPro" id="IPR023213">
    <property type="entry name" value="CAT-like_dom_sf"/>
</dbReference>
<proteinExistence type="inferred from homology"/>
<dbReference type="FunFam" id="3.30.559.10:FF:000008">
    <property type="entry name" value="Tryptamine hydroxycinnamoyl transferase"/>
    <property type="match status" value="1"/>
</dbReference>
<accession>A0A8S0PX43</accession>
<dbReference type="PANTHER" id="PTHR31642">
    <property type="entry name" value="TRICHOTHECENE 3-O-ACETYLTRANSFERASE"/>
    <property type="match status" value="1"/>
</dbReference>
<dbReference type="Proteomes" id="UP000594638">
    <property type="component" value="Unassembled WGS sequence"/>
</dbReference>
<keyword evidence="3" id="KW-0012">Acyltransferase</keyword>
<dbReference type="EMBL" id="CACTIH010000244">
    <property type="protein sequence ID" value="CAA2957928.1"/>
    <property type="molecule type" value="Genomic_DNA"/>
</dbReference>
<name>A0A8S0PX43_OLEEU</name>
<dbReference type="Pfam" id="PF02458">
    <property type="entry name" value="Transferase"/>
    <property type="match status" value="1"/>
</dbReference>
<sequence length="501" mass="56235">MHGTHLGVRVRRNPKPSIAAKSLKCQQTSNHSFKSEKQKTSIFTPFSSLSCTKMVTAAATHTVQPTESTPNEIMQLSEIDQTKTLIHAPTVYFYRLNEDILYSHAIQILKESLSKALVLFYPLAGRLHEIGGGRLELHCNAEGATLVEAESELMIEDYEIQDFVPNEAMRELIPKVDYIATPIHEQPLVLVQLTKFSCGGVCLGLGISHILADGISAIHFVSEWAKIARGEMTSIVPLLDRKILRLGDLPSAPKFEHIELTPPPLLVGRSDNMEERKKPTTVAMIKLSKQQINELKSKANEETPYKSIVRPYTRYEAVAGHIWRCTTKVWGHKNEQLTRLHLAVDLRNRIQPPIPKGYFGNAVIRQATIATTRDLLSNPLAYASSRIRESIDKVTDEYIRSYLLVANQQDISWLRNFPTKGCSLGSFYGNPNMEITSWTSMSVYEADFGWGDLIHMGPAEMGFDGKSFIIPSCEGDGSIMVAFCLQTEYIGTFKQLFYEEI</sequence>
<gene>
    <name evidence="4" type="ORF">OLEA9_A121264</name>
</gene>
<dbReference type="GO" id="GO:0016747">
    <property type="term" value="F:acyltransferase activity, transferring groups other than amino-acyl groups"/>
    <property type="evidence" value="ECO:0007669"/>
    <property type="project" value="TreeGrafter"/>
</dbReference>
<dbReference type="PANTHER" id="PTHR31642:SF324">
    <property type="entry name" value="SPERMIDINE HYDROXYCINNAMOYL TRANSFERASE"/>
    <property type="match status" value="1"/>
</dbReference>
<dbReference type="Gramene" id="OE9A121264T1">
    <property type="protein sequence ID" value="OE9A121264C1"/>
    <property type="gene ID" value="OE9A121264"/>
</dbReference>
<dbReference type="Gene3D" id="3.30.559.10">
    <property type="entry name" value="Chloramphenicol acetyltransferase-like domain"/>
    <property type="match status" value="2"/>
</dbReference>
<evidence type="ECO:0000313" key="5">
    <source>
        <dbReference type="Proteomes" id="UP000594638"/>
    </source>
</evidence>
<keyword evidence="2 4" id="KW-0808">Transferase</keyword>
<dbReference type="OrthoDB" id="671439at2759"/>
<keyword evidence="5" id="KW-1185">Reference proteome</keyword>
<dbReference type="AlphaFoldDB" id="A0A8S0PX43"/>
<evidence type="ECO:0000256" key="1">
    <source>
        <dbReference type="ARBA" id="ARBA00009861"/>
    </source>
</evidence>
<reference evidence="4 5" key="1">
    <citation type="submission" date="2019-12" db="EMBL/GenBank/DDBJ databases">
        <authorList>
            <person name="Alioto T."/>
            <person name="Alioto T."/>
            <person name="Gomez Garrido J."/>
        </authorList>
    </citation>
    <scope>NUCLEOTIDE SEQUENCE [LARGE SCALE GENOMIC DNA]</scope>
</reference>
<evidence type="ECO:0000256" key="2">
    <source>
        <dbReference type="ARBA" id="ARBA00022679"/>
    </source>
</evidence>
<organism evidence="4 5">
    <name type="scientific">Olea europaea subsp. europaea</name>
    <dbReference type="NCBI Taxonomy" id="158383"/>
    <lineage>
        <taxon>Eukaryota</taxon>
        <taxon>Viridiplantae</taxon>
        <taxon>Streptophyta</taxon>
        <taxon>Embryophyta</taxon>
        <taxon>Tracheophyta</taxon>
        <taxon>Spermatophyta</taxon>
        <taxon>Magnoliopsida</taxon>
        <taxon>eudicotyledons</taxon>
        <taxon>Gunneridae</taxon>
        <taxon>Pentapetalae</taxon>
        <taxon>asterids</taxon>
        <taxon>lamiids</taxon>
        <taxon>Lamiales</taxon>
        <taxon>Oleaceae</taxon>
        <taxon>Oleeae</taxon>
        <taxon>Olea</taxon>
    </lineage>
</organism>
<dbReference type="InterPro" id="IPR050317">
    <property type="entry name" value="Plant_Fungal_Acyltransferase"/>
</dbReference>
<evidence type="ECO:0000256" key="3">
    <source>
        <dbReference type="ARBA" id="ARBA00023315"/>
    </source>
</evidence>
<protein>
    <submittedName>
        <fullName evidence="4">Spermidine hydroxycinnamoyl transferase-like</fullName>
    </submittedName>
</protein>